<evidence type="ECO:0008006" key="4">
    <source>
        <dbReference type="Google" id="ProtNLM"/>
    </source>
</evidence>
<protein>
    <recommendedName>
        <fullName evidence="4">Sushi domain-containing protein</fullName>
    </recommendedName>
</protein>
<evidence type="ECO:0000313" key="3">
    <source>
        <dbReference type="Proteomes" id="UP000887116"/>
    </source>
</evidence>
<organism evidence="2 3">
    <name type="scientific">Trichonephila clavata</name>
    <name type="common">Joro spider</name>
    <name type="synonym">Nephila clavata</name>
    <dbReference type="NCBI Taxonomy" id="2740835"/>
    <lineage>
        <taxon>Eukaryota</taxon>
        <taxon>Metazoa</taxon>
        <taxon>Ecdysozoa</taxon>
        <taxon>Arthropoda</taxon>
        <taxon>Chelicerata</taxon>
        <taxon>Arachnida</taxon>
        <taxon>Araneae</taxon>
        <taxon>Araneomorphae</taxon>
        <taxon>Entelegynae</taxon>
        <taxon>Araneoidea</taxon>
        <taxon>Nephilidae</taxon>
        <taxon>Trichonephila</taxon>
    </lineage>
</organism>
<dbReference type="SUPFAM" id="SSF57535">
    <property type="entry name" value="Complement control module/SCR domain"/>
    <property type="match status" value="1"/>
</dbReference>
<sequence length="243" mass="27206">MLHHQTMIELLYLSENLVQVLNATCHSSALPNGVSIVGPCSYQNSDACNAHCVHNGQVLWKEEVKCLSGDQWSPLPPCNAANSVELIRCDNLTNVSQENLSACIKIKIALRGSTSTPKAMCPEILRLFVKFGKCSTEPGTNCTVSCPYGGFVLQCATSKQENCTFPVTPLCPELKSMKLINCSRGVGEFCKVSLNAFFRNKFYFDYMHSGFKWWNILSELYRFGGIIFAELWILDSINFPYRF</sequence>
<keyword evidence="1" id="KW-1015">Disulfide bond</keyword>
<dbReference type="Proteomes" id="UP000887116">
    <property type="component" value="Unassembled WGS sequence"/>
</dbReference>
<proteinExistence type="predicted"/>
<gene>
    <name evidence="2" type="primary">NCL1_48642</name>
    <name evidence="2" type="ORF">TNCT_217831</name>
</gene>
<dbReference type="EMBL" id="BMAO01037811">
    <property type="protein sequence ID" value="GFR20332.1"/>
    <property type="molecule type" value="Genomic_DNA"/>
</dbReference>
<dbReference type="InterPro" id="IPR035976">
    <property type="entry name" value="Sushi/SCR/CCP_sf"/>
</dbReference>
<accession>A0A8X6LTR3</accession>
<name>A0A8X6LTR3_TRICU</name>
<dbReference type="AlphaFoldDB" id="A0A8X6LTR3"/>
<reference evidence="2" key="1">
    <citation type="submission" date="2020-07" db="EMBL/GenBank/DDBJ databases">
        <title>Multicomponent nature underlies the extraordinary mechanical properties of spider dragline silk.</title>
        <authorList>
            <person name="Kono N."/>
            <person name="Nakamura H."/>
            <person name="Mori M."/>
            <person name="Yoshida Y."/>
            <person name="Ohtoshi R."/>
            <person name="Malay A.D."/>
            <person name="Moran D.A.P."/>
            <person name="Tomita M."/>
            <person name="Numata K."/>
            <person name="Arakawa K."/>
        </authorList>
    </citation>
    <scope>NUCLEOTIDE SEQUENCE</scope>
</reference>
<comment type="caution">
    <text evidence="2">The sequence shown here is derived from an EMBL/GenBank/DDBJ whole genome shotgun (WGS) entry which is preliminary data.</text>
</comment>
<evidence type="ECO:0000256" key="1">
    <source>
        <dbReference type="ARBA" id="ARBA00023157"/>
    </source>
</evidence>
<dbReference type="OrthoDB" id="6428875at2759"/>
<keyword evidence="3" id="KW-1185">Reference proteome</keyword>
<evidence type="ECO:0000313" key="2">
    <source>
        <dbReference type="EMBL" id="GFR20332.1"/>
    </source>
</evidence>